<organism evidence="1 2">
    <name type="scientific">Sphingobium chungbukense</name>
    <dbReference type="NCBI Taxonomy" id="56193"/>
    <lineage>
        <taxon>Bacteria</taxon>
        <taxon>Pseudomonadati</taxon>
        <taxon>Pseudomonadota</taxon>
        <taxon>Alphaproteobacteria</taxon>
        <taxon>Sphingomonadales</taxon>
        <taxon>Sphingomonadaceae</taxon>
        <taxon>Sphingobium</taxon>
    </lineage>
</organism>
<dbReference type="EMBL" id="LBIC01000008">
    <property type="protein sequence ID" value="KKW90890.1"/>
    <property type="molecule type" value="Genomic_DNA"/>
</dbReference>
<name>A0A0M3AM28_9SPHN</name>
<gene>
    <name evidence="1" type="ORF">YP76_17920</name>
</gene>
<reference evidence="1 2" key="1">
    <citation type="submission" date="2015-04" db="EMBL/GenBank/DDBJ databases">
        <title>Genome sequence of aromatic hydrocarbons-degrading Sphingobium chungbukense DJ77.</title>
        <authorList>
            <person name="Kim Y.-C."/>
            <person name="Chae J.-C."/>
        </authorList>
    </citation>
    <scope>NUCLEOTIDE SEQUENCE [LARGE SCALE GENOMIC DNA]</scope>
    <source>
        <strain evidence="1 2">DJ77</strain>
    </source>
</reference>
<dbReference type="STRING" id="56193.YP76_17920"/>
<comment type="caution">
    <text evidence="1">The sequence shown here is derived from an EMBL/GenBank/DDBJ whole genome shotgun (WGS) entry which is preliminary data.</text>
</comment>
<keyword evidence="2" id="KW-1185">Reference proteome</keyword>
<protein>
    <submittedName>
        <fullName evidence="1">Uncharacterized protein</fullName>
    </submittedName>
</protein>
<accession>A0A0M3AM28</accession>
<dbReference type="Proteomes" id="UP000033874">
    <property type="component" value="Unassembled WGS sequence"/>
</dbReference>
<proteinExistence type="predicted"/>
<evidence type="ECO:0000313" key="1">
    <source>
        <dbReference type="EMBL" id="KKW90890.1"/>
    </source>
</evidence>
<dbReference type="PATRIC" id="fig|56193.3.peg.3753"/>
<evidence type="ECO:0000313" key="2">
    <source>
        <dbReference type="Proteomes" id="UP000033874"/>
    </source>
</evidence>
<dbReference type="AlphaFoldDB" id="A0A0M3AM28"/>
<sequence>MMQFDIEAVRAQVRAMDYVRGTPDEVEQWRQDDAESRANLAIEDMALAPNEAELFDMLLEEAVPPALVSKIVQGLVQNGPAEPPA</sequence>